<evidence type="ECO:0000313" key="7">
    <source>
        <dbReference type="EMBL" id="CDW59563.1"/>
    </source>
</evidence>
<dbReference type="InterPro" id="IPR040463">
    <property type="entry name" value="BAP29/BAP31_N"/>
</dbReference>
<evidence type="ECO:0000313" key="8">
    <source>
        <dbReference type="Proteomes" id="UP000030665"/>
    </source>
</evidence>
<keyword evidence="3 5" id="KW-1133">Transmembrane helix</keyword>
<dbReference type="Pfam" id="PF05529">
    <property type="entry name" value="Bap31"/>
    <property type="match status" value="2"/>
</dbReference>
<protein>
    <recommendedName>
        <fullName evidence="5">Endoplasmic reticulum transmembrane protein</fullName>
    </recommendedName>
</protein>
<keyword evidence="5" id="KW-0931">ER-Golgi transport</keyword>
<sequence length="100" mass="11497">MTLQWTVVAVFLYLEALLLGFLLLPWIRPPIMLLTGSIESSLIAKYDCADGVREVRKYSEADKSMDSQFHTAQADAIVHMRLFRAQRNLYISGFALFLWL</sequence>
<proteinExistence type="inferred from homology"/>
<evidence type="ECO:0000256" key="4">
    <source>
        <dbReference type="ARBA" id="ARBA00023136"/>
    </source>
</evidence>
<evidence type="ECO:0000256" key="3">
    <source>
        <dbReference type="ARBA" id="ARBA00022989"/>
    </source>
</evidence>
<comment type="similarity">
    <text evidence="5">Belongs to the BCAP29/BCAP31 family.</text>
</comment>
<dbReference type="GO" id="GO:0006886">
    <property type="term" value="P:intracellular protein transport"/>
    <property type="evidence" value="ECO:0007669"/>
    <property type="project" value="UniProtKB-UniRule"/>
</dbReference>
<dbReference type="GO" id="GO:0006888">
    <property type="term" value="P:endoplasmic reticulum to Golgi vesicle-mediated transport"/>
    <property type="evidence" value="ECO:0007669"/>
    <property type="project" value="UniProtKB-UniRule"/>
</dbReference>
<feature type="domain" description="BAP29/BAP31 transmembrane" evidence="6">
    <location>
        <begin position="1"/>
        <end position="30"/>
    </location>
</feature>
<evidence type="ECO:0000256" key="2">
    <source>
        <dbReference type="ARBA" id="ARBA00022692"/>
    </source>
</evidence>
<keyword evidence="5" id="KW-0813">Transport</keyword>
<comment type="function">
    <text evidence="5">May play a role in anterograde transport of membrane proteins from the endoplasmic reticulum to the Golgi.</text>
</comment>
<organism evidence="7 8">
    <name type="scientific">Trichuris trichiura</name>
    <name type="common">Whipworm</name>
    <name type="synonym">Trichocephalus trichiurus</name>
    <dbReference type="NCBI Taxonomy" id="36087"/>
    <lineage>
        <taxon>Eukaryota</taxon>
        <taxon>Metazoa</taxon>
        <taxon>Ecdysozoa</taxon>
        <taxon>Nematoda</taxon>
        <taxon>Enoplea</taxon>
        <taxon>Dorylaimia</taxon>
        <taxon>Trichinellida</taxon>
        <taxon>Trichuridae</taxon>
        <taxon>Trichuris</taxon>
    </lineage>
</organism>
<dbReference type="InterPro" id="IPR008417">
    <property type="entry name" value="BAP29/BAP31"/>
</dbReference>
<gene>
    <name evidence="7" type="ORF">TTRE_0000790001</name>
</gene>
<keyword evidence="2 5" id="KW-0812">Transmembrane</keyword>
<evidence type="ECO:0000256" key="5">
    <source>
        <dbReference type="RuleBase" id="RU367026"/>
    </source>
</evidence>
<dbReference type="AlphaFoldDB" id="A0A077ZIX5"/>
<dbReference type="PANTHER" id="PTHR12701:SF20">
    <property type="entry name" value="ENDOPLASMIC RETICULUM TRANSMEMBRANE PROTEIN"/>
    <property type="match status" value="1"/>
</dbReference>
<reference evidence="7" key="2">
    <citation type="submission" date="2014-03" db="EMBL/GenBank/DDBJ databases">
        <title>The whipworm genome and dual-species transcriptomics of an intimate host-pathogen interaction.</title>
        <authorList>
            <person name="Foth B.J."/>
            <person name="Tsai I.J."/>
            <person name="Reid A.J."/>
            <person name="Bancroft A.J."/>
            <person name="Nichol S."/>
            <person name="Tracey A."/>
            <person name="Holroyd N."/>
            <person name="Cotton J.A."/>
            <person name="Stanley E.J."/>
            <person name="Zarowiecki M."/>
            <person name="Liu J.Z."/>
            <person name="Huckvale T."/>
            <person name="Cooper P.J."/>
            <person name="Grencis R.K."/>
            <person name="Berriman M."/>
        </authorList>
    </citation>
    <scope>NUCLEOTIDE SEQUENCE [LARGE SCALE GENOMIC DNA]</scope>
</reference>
<name>A0A077ZIX5_TRITR</name>
<reference evidence="7" key="1">
    <citation type="submission" date="2014-01" db="EMBL/GenBank/DDBJ databases">
        <authorList>
            <person name="Aslett M."/>
        </authorList>
    </citation>
    <scope>NUCLEOTIDE SEQUENCE</scope>
</reference>
<dbReference type="GO" id="GO:0070973">
    <property type="term" value="P:protein localization to endoplasmic reticulum exit site"/>
    <property type="evidence" value="ECO:0007669"/>
    <property type="project" value="UniProtKB-UniRule"/>
</dbReference>
<dbReference type="Proteomes" id="UP000030665">
    <property type="component" value="Unassembled WGS sequence"/>
</dbReference>
<dbReference type="OrthoDB" id="435607at2759"/>
<accession>A0A077ZIX5</accession>
<keyword evidence="8" id="KW-1185">Reference proteome</keyword>
<keyword evidence="4 5" id="KW-0472">Membrane</keyword>
<dbReference type="STRING" id="36087.A0A077ZIX5"/>
<dbReference type="EMBL" id="HG806641">
    <property type="protein sequence ID" value="CDW59563.1"/>
    <property type="molecule type" value="Genomic_DNA"/>
</dbReference>
<keyword evidence="5" id="KW-0653">Protein transport</keyword>
<keyword evidence="5" id="KW-0256">Endoplasmic reticulum</keyword>
<feature type="transmembrane region" description="Helical" evidence="5">
    <location>
        <begin position="6"/>
        <end position="27"/>
    </location>
</feature>
<comment type="caution">
    <text evidence="5">Lacks conserved residue(s) required for the propagation of feature annotation.</text>
</comment>
<feature type="domain" description="BAP29/BAP31 transmembrane" evidence="6">
    <location>
        <begin position="49"/>
        <end position="100"/>
    </location>
</feature>
<evidence type="ECO:0000256" key="1">
    <source>
        <dbReference type="ARBA" id="ARBA00004141"/>
    </source>
</evidence>
<dbReference type="GO" id="GO:0005789">
    <property type="term" value="C:endoplasmic reticulum membrane"/>
    <property type="evidence" value="ECO:0007669"/>
    <property type="project" value="UniProtKB-SubCell"/>
</dbReference>
<evidence type="ECO:0000259" key="6">
    <source>
        <dbReference type="Pfam" id="PF05529"/>
    </source>
</evidence>
<comment type="subcellular location">
    <subcellularLocation>
        <location evidence="5">Endoplasmic reticulum membrane</location>
        <topology evidence="5">Multi-pass membrane protein</topology>
    </subcellularLocation>
    <subcellularLocation>
        <location evidence="1">Membrane</location>
        <topology evidence="1">Multi-pass membrane protein</topology>
    </subcellularLocation>
</comment>
<dbReference type="PANTHER" id="PTHR12701">
    <property type="entry name" value="BCR-ASSOCIATED PROTEIN, BAP"/>
    <property type="match status" value="1"/>
</dbReference>